<dbReference type="InterPro" id="IPR050865">
    <property type="entry name" value="BEACH_Domain"/>
</dbReference>
<reference evidence="4 5" key="1">
    <citation type="submission" date="2022-12" db="EMBL/GenBank/DDBJ databases">
        <title>Chromosome-level genome of Tegillarca granosa.</title>
        <authorList>
            <person name="Kim J."/>
        </authorList>
    </citation>
    <scope>NUCLEOTIDE SEQUENCE [LARGE SCALE GENOMIC DNA]</scope>
    <source>
        <strain evidence="4">Teg-2019</strain>
        <tissue evidence="4">Adductor muscle</tissue>
    </source>
</reference>
<sequence length="1748" mass="197699">MDELTTTENLYQLWMIYSSKVDTDSVITVNDVYAVSCQEYCARSYKDLVDFDFEHLNEGFSDEGPHLTKLPDGILQVFGSQLANCSESFQHGCELEHIDFVNSILQCLIVICRNYDNVPLVASCEFVKYIVNITTIVVEKIATCPDIPNRDILLVVVKLTIHFFECLYDPYFIWRKRLKGWTVDKSRLQYRPAALHFNALRAITPATLDILLKLLSINQIQGPTNEQRQELYFLKDLVLKCIIRMVHVIHSSSPDQRQVEVSHVMEGYMHVLLEKDLEPEDEAENYMQLSMISAINEMLECHDKAALQVILVSGGTFDAFLTGTEAQRLAMSVLKVINTVLSGSCNAKERFHLRVGYGKFVEALKCLGQPSQELLEAVVESTFDPSQNQCVHNTQAAIMLLHWLPDIQSHDLQIWLSENLNTLCCKGPNNKMNCCNGGMISAILSVLGREKQVNSKAVGYLISLLESLGTQSITAIELKQLIGLLRLDEEEKQNPNCTRLMRAISTMARREGKEGALYFFNLQEPADSIMLPSIRKWPGYAFSFHTWLCVDCDTNLNNTSDTPLYRRQLYSFVTGSGCGFESFLTPDGEIVIAVYNRKEYSTVIVTETSLNDLQWDKGTVNSDREHCLDIVHSSSKRPFSNSQLNVYVDGKLKFNSQFKFPNITEMMPFVSCRVAGPCPRSTVQAGMDQPHPPDTKKKSRLQMLFQSQSKTSDPGVSSIVGGTQDEVWGSAVTLGGQLGSVCIFHDALSPAHIKSLYSAGQVQGPNNPSLFSDDSYGSEFNSKSLLYYNAKQVDKAPLPKPIPEPEIQKLIQNRAGVDQDDWVVIPSSSYADSKLEQNHVAGFLTLLRHILQTRVANRDTFTRTNGAATIGALLQKVNPKMIDVNVLMAVQLLVESMASVDSTAMMNHLYQYILFDFRIWSSSDFPVRIGHIQYLSTLIKEDRKYFRKKFGVQYILDVIRMYYSNHGNGSGLSEEDAKTIRVSLLSVIKFYIAKDIHIEEIRSIIDFTLVAKKENLICEALDIIITMLDVKRKQDQLHLFMFEPDMAELFYGLLTVPDYSVVYYEKIVKVLYILLKTDKVYEKYKTRLRLADAGHLGLIGMMQGCDISGPMIKRFMEQVAFTEILSDNVWIIILSILVTKASAAKHFAKQLGWQEAIVKLLISRPLDDQPINTPNSVAMETVHEDDEEYSCGSDNTPVKLRKKKTESGARNGVMERPENLEIKNGTDERKDRTSTVPSKLSLSPVNKDNSSISSPKTPLTPFYLTSKIFDDLNSSEEERSRSMSRSSSASVEDLSSISQRSMERHSSVISNSSSSISISDSAIDLNSSTNSIGDSRRSSAVQAENIQRALDSLGIQNVYVKDNIHNNVERIEELSQNLLIILLTIMWKGTEGSDKAAWMERGQVFSWIDKIAESNELIRPAIEVKRRLLEMMLHSCTSDIREQGQAAALPTENALELVRLIRDFLHDDEVIPEKFSERLIEDTMTMLDMLGVWDVESDGGWKEMARLGLNLLISYARHPHLELCAVATAKLHTLVQTKLISSSAEASYLLGNLSSLIIKAVKNTTDNYLFLVLKTLYDEANAFLILYIFIDQNFPPTCTNSTFDNTDNYSFLIPVLKALMDKASALLNLDIHLPNLPPTSRSPTFFDDFKNYCVTDEWTVFVENYVNPQMFHFVESAFGDTELKVKEFWDSYKKSTHEQKRFQNITTQLNNQHLSALRMWRATKRFFTGERGAWAERMLNLSSYLYKS</sequence>
<feature type="region of interest" description="Disordered" evidence="1">
    <location>
        <begin position="1185"/>
        <end position="1257"/>
    </location>
</feature>
<evidence type="ECO:0008006" key="6">
    <source>
        <dbReference type="Google" id="ProtNLM"/>
    </source>
</evidence>
<comment type="caution">
    <text evidence="4">The sequence shown here is derived from an EMBL/GenBank/DDBJ whole genome shotgun (WGS) entry which is preliminary data.</text>
</comment>
<dbReference type="EMBL" id="JARBDR010000141">
    <property type="protein sequence ID" value="KAJ8319877.1"/>
    <property type="molecule type" value="Genomic_DNA"/>
</dbReference>
<evidence type="ECO:0000313" key="4">
    <source>
        <dbReference type="EMBL" id="KAJ8319877.1"/>
    </source>
</evidence>
<organism evidence="4 5">
    <name type="scientific">Tegillarca granosa</name>
    <name type="common">Malaysian cockle</name>
    <name type="synonym">Anadara granosa</name>
    <dbReference type="NCBI Taxonomy" id="220873"/>
    <lineage>
        <taxon>Eukaryota</taxon>
        <taxon>Metazoa</taxon>
        <taxon>Spiralia</taxon>
        <taxon>Lophotrochozoa</taxon>
        <taxon>Mollusca</taxon>
        <taxon>Bivalvia</taxon>
        <taxon>Autobranchia</taxon>
        <taxon>Pteriomorphia</taxon>
        <taxon>Arcoida</taxon>
        <taxon>Arcoidea</taxon>
        <taxon>Arcidae</taxon>
        <taxon>Tegillarca</taxon>
    </lineage>
</organism>
<feature type="region of interest" description="Disordered" evidence="1">
    <location>
        <begin position="1275"/>
        <end position="1311"/>
    </location>
</feature>
<evidence type="ECO:0000313" key="5">
    <source>
        <dbReference type="Proteomes" id="UP001217089"/>
    </source>
</evidence>
<evidence type="ECO:0000256" key="1">
    <source>
        <dbReference type="SAM" id="MobiDB-lite"/>
    </source>
</evidence>
<dbReference type="InterPro" id="IPR031570">
    <property type="entry name" value="NBEA/BDCP_DUF4704"/>
</dbReference>
<dbReference type="Pfam" id="PF15787">
    <property type="entry name" value="DUF4704"/>
    <property type="match status" value="1"/>
</dbReference>
<feature type="compositionally biased region" description="Basic and acidic residues" evidence="1">
    <location>
        <begin position="1213"/>
        <end position="1233"/>
    </location>
</feature>
<protein>
    <recommendedName>
        <fullName evidence="6">Neurobeachin-like protein 1</fullName>
    </recommendedName>
</protein>
<feature type="domain" description="Neurobeachin alpha-solenoid region" evidence="3">
    <location>
        <begin position="234"/>
        <end position="507"/>
    </location>
</feature>
<feature type="compositionally biased region" description="Polar residues" evidence="1">
    <location>
        <begin position="1234"/>
        <end position="1257"/>
    </location>
</feature>
<name>A0ABQ9FT46_TEGGR</name>
<dbReference type="Proteomes" id="UP001217089">
    <property type="component" value="Unassembled WGS sequence"/>
</dbReference>
<dbReference type="Gene3D" id="2.60.120.200">
    <property type="match status" value="1"/>
</dbReference>
<dbReference type="InterPro" id="IPR013320">
    <property type="entry name" value="ConA-like_dom_sf"/>
</dbReference>
<accession>A0ABQ9FT46</accession>
<dbReference type="InterPro" id="IPR046852">
    <property type="entry name" value="Neurobeachin_a-sol"/>
</dbReference>
<keyword evidence="5" id="KW-1185">Reference proteome</keyword>
<dbReference type="SUPFAM" id="SSF49899">
    <property type="entry name" value="Concanavalin A-like lectins/glucanases"/>
    <property type="match status" value="1"/>
</dbReference>
<evidence type="ECO:0000259" key="3">
    <source>
        <dbReference type="Pfam" id="PF20425"/>
    </source>
</evidence>
<dbReference type="PANTHER" id="PTHR13743:SF112">
    <property type="entry name" value="BEACH DOMAIN-CONTAINING PROTEIN"/>
    <property type="match status" value="1"/>
</dbReference>
<evidence type="ECO:0000259" key="2">
    <source>
        <dbReference type="Pfam" id="PF15787"/>
    </source>
</evidence>
<gene>
    <name evidence="4" type="ORF">KUTeg_001464</name>
</gene>
<dbReference type="Pfam" id="PF20425">
    <property type="entry name" value="Neurobeachin"/>
    <property type="match status" value="1"/>
</dbReference>
<proteinExistence type="predicted"/>
<feature type="domain" description="DUF4704" evidence="2">
    <location>
        <begin position="832"/>
        <end position="1030"/>
    </location>
</feature>
<dbReference type="PANTHER" id="PTHR13743">
    <property type="entry name" value="BEIGE/BEACH-RELATED"/>
    <property type="match status" value="1"/>
</dbReference>
<dbReference type="Pfam" id="PF16057">
    <property type="entry name" value="DUF4800"/>
    <property type="match status" value="2"/>
</dbReference>